<dbReference type="OrthoDB" id="1746936at2759"/>
<feature type="region of interest" description="Disordered" evidence="1">
    <location>
        <begin position="68"/>
        <end position="120"/>
    </location>
</feature>
<dbReference type="PANTHER" id="PTHR12785">
    <property type="entry name" value="SPLICING FACTOR 3B"/>
    <property type="match status" value="1"/>
</dbReference>
<evidence type="ECO:0000313" key="3">
    <source>
        <dbReference type="Proteomes" id="UP000729402"/>
    </source>
</evidence>
<dbReference type="Proteomes" id="UP000729402">
    <property type="component" value="Unassembled WGS sequence"/>
</dbReference>
<dbReference type="AlphaFoldDB" id="A0A8J5SD33"/>
<reference evidence="2" key="2">
    <citation type="submission" date="2021-02" db="EMBL/GenBank/DDBJ databases">
        <authorList>
            <person name="Kimball J.A."/>
            <person name="Haas M.W."/>
            <person name="Macchietto M."/>
            <person name="Kono T."/>
            <person name="Duquette J."/>
            <person name="Shao M."/>
        </authorList>
    </citation>
    <scope>NUCLEOTIDE SEQUENCE</scope>
    <source>
        <tissue evidence="2">Fresh leaf tissue</tissue>
    </source>
</reference>
<protein>
    <submittedName>
        <fullName evidence="2">Uncharacterized protein</fullName>
    </submittedName>
</protein>
<sequence length="161" mass="17124">MSAEAEAEGSVDAAVKGKGKAAPLAGGGGGGRGRFVAYPPQMVGHKDVVADAALFRAALERLHAHKFTFKDSSAADEDDEKKDEAGTDAAKKTAGSDSEDDEQDAQQKKEGGLSNKQKKIQRRMKIAELKQICNRPDGVPLDESSFESIVVFMSNIFNLNA</sequence>
<organism evidence="2 3">
    <name type="scientific">Zizania palustris</name>
    <name type="common">Northern wild rice</name>
    <dbReference type="NCBI Taxonomy" id="103762"/>
    <lineage>
        <taxon>Eukaryota</taxon>
        <taxon>Viridiplantae</taxon>
        <taxon>Streptophyta</taxon>
        <taxon>Embryophyta</taxon>
        <taxon>Tracheophyta</taxon>
        <taxon>Spermatophyta</taxon>
        <taxon>Magnoliopsida</taxon>
        <taxon>Liliopsida</taxon>
        <taxon>Poales</taxon>
        <taxon>Poaceae</taxon>
        <taxon>BOP clade</taxon>
        <taxon>Oryzoideae</taxon>
        <taxon>Oryzeae</taxon>
        <taxon>Zizaniinae</taxon>
        <taxon>Zizania</taxon>
    </lineage>
</organism>
<keyword evidence="3" id="KW-1185">Reference proteome</keyword>
<comment type="caution">
    <text evidence="2">The sequence shown here is derived from an EMBL/GenBank/DDBJ whole genome shotgun (WGS) entry which is preliminary data.</text>
</comment>
<name>A0A8J5SD33_ZIZPA</name>
<dbReference type="InterPro" id="IPR052584">
    <property type="entry name" value="U2_snRNP_Complex_Component"/>
</dbReference>
<evidence type="ECO:0000313" key="2">
    <source>
        <dbReference type="EMBL" id="KAG8065817.1"/>
    </source>
</evidence>
<evidence type="ECO:0000256" key="1">
    <source>
        <dbReference type="SAM" id="MobiDB-lite"/>
    </source>
</evidence>
<reference evidence="2" key="1">
    <citation type="journal article" date="2021" name="bioRxiv">
        <title>Whole Genome Assembly and Annotation of Northern Wild Rice, Zizania palustris L., Supports a Whole Genome Duplication in the Zizania Genus.</title>
        <authorList>
            <person name="Haas M."/>
            <person name="Kono T."/>
            <person name="Macchietto M."/>
            <person name="Millas R."/>
            <person name="McGilp L."/>
            <person name="Shao M."/>
            <person name="Duquette J."/>
            <person name="Hirsch C.N."/>
            <person name="Kimball J."/>
        </authorList>
    </citation>
    <scope>NUCLEOTIDE SEQUENCE</scope>
    <source>
        <tissue evidence="2">Fresh leaf tissue</tissue>
    </source>
</reference>
<feature type="region of interest" description="Disordered" evidence="1">
    <location>
        <begin position="1"/>
        <end position="38"/>
    </location>
</feature>
<gene>
    <name evidence="2" type="ORF">GUJ93_ZPchr0004g39597</name>
</gene>
<dbReference type="PANTHER" id="PTHR12785:SF6">
    <property type="entry name" value="SPLICING FACTOR 3B SUBUNIT 2"/>
    <property type="match status" value="1"/>
</dbReference>
<feature type="compositionally biased region" description="Low complexity" evidence="1">
    <location>
        <begin position="13"/>
        <end position="24"/>
    </location>
</feature>
<proteinExistence type="predicted"/>
<accession>A0A8J5SD33</accession>
<feature type="compositionally biased region" description="Basic and acidic residues" evidence="1">
    <location>
        <begin position="82"/>
        <end position="91"/>
    </location>
</feature>
<dbReference type="EMBL" id="JAAALK010000285">
    <property type="protein sequence ID" value="KAG8065817.1"/>
    <property type="molecule type" value="Genomic_DNA"/>
</dbReference>